<evidence type="ECO:0000313" key="2">
    <source>
        <dbReference type="EMBL" id="MRX53977.1"/>
    </source>
</evidence>
<keyword evidence="1" id="KW-1133">Transmembrane helix</keyword>
<dbReference type="Proteomes" id="UP000441585">
    <property type="component" value="Unassembled WGS sequence"/>
</dbReference>
<organism evidence="2 3">
    <name type="scientific">Metabacillus idriensis</name>
    <dbReference type="NCBI Taxonomy" id="324768"/>
    <lineage>
        <taxon>Bacteria</taxon>
        <taxon>Bacillati</taxon>
        <taxon>Bacillota</taxon>
        <taxon>Bacilli</taxon>
        <taxon>Bacillales</taxon>
        <taxon>Bacillaceae</taxon>
        <taxon>Metabacillus</taxon>
    </lineage>
</organism>
<dbReference type="RefSeq" id="WP_070877520.1">
    <property type="nucleotide sequence ID" value="NZ_CAJFZX010000006.1"/>
</dbReference>
<accession>A0A6I2M9B0</accession>
<evidence type="ECO:0000313" key="3">
    <source>
        <dbReference type="Proteomes" id="UP000441585"/>
    </source>
</evidence>
<evidence type="ECO:0000256" key="1">
    <source>
        <dbReference type="SAM" id="Phobius"/>
    </source>
</evidence>
<feature type="transmembrane region" description="Helical" evidence="1">
    <location>
        <begin position="12"/>
        <end position="35"/>
    </location>
</feature>
<proteinExistence type="predicted"/>
<dbReference type="AlphaFoldDB" id="A0A6I2M9B0"/>
<name>A0A6I2M9B0_9BACI</name>
<comment type="caution">
    <text evidence="2">The sequence shown here is derived from an EMBL/GenBank/DDBJ whole genome shotgun (WGS) entry which is preliminary data.</text>
</comment>
<sequence length="127" mass="14814">MQQMIIEITHDLTPYLSLLSLFFTVAAMFAFGYLLNQSFKKHPSLKTVLEKEQDSQLSSQRMQNETNAIFLWMTKQMRRYDSGDDVPSAILLGSLAQNEKHQGGFIWKRKLHSFHGKHYLHSQELHC</sequence>
<reference evidence="2 3" key="1">
    <citation type="submission" date="2019-11" db="EMBL/GenBank/DDBJ databases">
        <title>Bacillus idriensis genome.</title>
        <authorList>
            <person name="Konopka E.N."/>
            <person name="Newman J.D."/>
        </authorList>
    </citation>
    <scope>NUCLEOTIDE SEQUENCE [LARGE SCALE GENOMIC DNA]</scope>
    <source>
        <strain evidence="2 3">DSM 19097</strain>
    </source>
</reference>
<dbReference type="EMBL" id="WKKF01000001">
    <property type="protein sequence ID" value="MRX53977.1"/>
    <property type="molecule type" value="Genomic_DNA"/>
</dbReference>
<keyword evidence="3" id="KW-1185">Reference proteome</keyword>
<gene>
    <name evidence="2" type="ORF">GJU41_08320</name>
</gene>
<protein>
    <submittedName>
        <fullName evidence="2">Uncharacterized protein</fullName>
    </submittedName>
</protein>
<keyword evidence="1" id="KW-0472">Membrane</keyword>
<keyword evidence="1" id="KW-0812">Transmembrane</keyword>